<dbReference type="Pfam" id="PF04290">
    <property type="entry name" value="DctQ"/>
    <property type="match status" value="1"/>
</dbReference>
<feature type="transmembrane region" description="Helical" evidence="9">
    <location>
        <begin position="20"/>
        <end position="43"/>
    </location>
</feature>
<keyword evidence="5 9" id="KW-0812">Transmembrane</keyword>
<comment type="caution">
    <text evidence="11">The sequence shown here is derived from an EMBL/GenBank/DDBJ whole genome shotgun (WGS) entry which is preliminary data.</text>
</comment>
<evidence type="ECO:0000259" key="10">
    <source>
        <dbReference type="Pfam" id="PF04290"/>
    </source>
</evidence>
<keyword evidence="4 9" id="KW-0997">Cell inner membrane</keyword>
<dbReference type="PANTHER" id="PTHR35011">
    <property type="entry name" value="2,3-DIKETO-L-GULONATE TRAP TRANSPORTER SMALL PERMEASE PROTEIN YIAM"/>
    <property type="match status" value="1"/>
</dbReference>
<evidence type="ECO:0000256" key="4">
    <source>
        <dbReference type="ARBA" id="ARBA00022519"/>
    </source>
</evidence>
<dbReference type="GO" id="GO:0005886">
    <property type="term" value="C:plasma membrane"/>
    <property type="evidence" value="ECO:0007669"/>
    <property type="project" value="UniProtKB-SubCell"/>
</dbReference>
<dbReference type="Proteomes" id="UP000320314">
    <property type="component" value="Unassembled WGS sequence"/>
</dbReference>
<feature type="domain" description="Tripartite ATP-independent periplasmic transporters DctQ component" evidence="10">
    <location>
        <begin position="31"/>
        <end position="158"/>
    </location>
</feature>
<evidence type="ECO:0000256" key="8">
    <source>
        <dbReference type="ARBA" id="ARBA00038436"/>
    </source>
</evidence>
<evidence type="ECO:0000256" key="3">
    <source>
        <dbReference type="ARBA" id="ARBA00022475"/>
    </source>
</evidence>
<dbReference type="GO" id="GO:0015740">
    <property type="term" value="P:C4-dicarboxylate transport"/>
    <property type="evidence" value="ECO:0007669"/>
    <property type="project" value="TreeGrafter"/>
</dbReference>
<evidence type="ECO:0000256" key="9">
    <source>
        <dbReference type="RuleBase" id="RU369079"/>
    </source>
</evidence>
<evidence type="ECO:0000256" key="5">
    <source>
        <dbReference type="ARBA" id="ARBA00022692"/>
    </source>
</evidence>
<feature type="transmembrane region" description="Helical" evidence="9">
    <location>
        <begin position="93"/>
        <end position="115"/>
    </location>
</feature>
<evidence type="ECO:0000256" key="1">
    <source>
        <dbReference type="ARBA" id="ARBA00004429"/>
    </source>
</evidence>
<gene>
    <name evidence="11" type="ORF">FJU11_13970</name>
</gene>
<keyword evidence="6 9" id="KW-1133">Transmembrane helix</keyword>
<keyword evidence="12" id="KW-1185">Reference proteome</keyword>
<dbReference type="GO" id="GO:0022857">
    <property type="term" value="F:transmembrane transporter activity"/>
    <property type="evidence" value="ECO:0007669"/>
    <property type="project" value="UniProtKB-UniRule"/>
</dbReference>
<evidence type="ECO:0000256" key="7">
    <source>
        <dbReference type="ARBA" id="ARBA00023136"/>
    </source>
</evidence>
<evidence type="ECO:0000256" key="2">
    <source>
        <dbReference type="ARBA" id="ARBA00022448"/>
    </source>
</evidence>
<comment type="function">
    <text evidence="9">Part of the tripartite ATP-independent periplasmic (TRAP) transport system.</text>
</comment>
<evidence type="ECO:0000313" key="12">
    <source>
        <dbReference type="Proteomes" id="UP000320314"/>
    </source>
</evidence>
<feature type="transmembrane region" description="Helical" evidence="9">
    <location>
        <begin position="55"/>
        <end position="73"/>
    </location>
</feature>
<evidence type="ECO:0000313" key="11">
    <source>
        <dbReference type="EMBL" id="TPW26704.1"/>
    </source>
</evidence>
<name>A0A506U155_9HYPH</name>
<protein>
    <recommendedName>
        <fullName evidence="9">TRAP transporter small permease protein</fullName>
    </recommendedName>
</protein>
<dbReference type="InterPro" id="IPR007387">
    <property type="entry name" value="TRAP_DctQ"/>
</dbReference>
<keyword evidence="2 9" id="KW-0813">Transport</keyword>
<evidence type="ECO:0000256" key="6">
    <source>
        <dbReference type="ARBA" id="ARBA00022989"/>
    </source>
</evidence>
<keyword evidence="7 9" id="KW-0472">Membrane</keyword>
<proteinExistence type="inferred from homology"/>
<dbReference type="AlphaFoldDB" id="A0A506U155"/>
<organism evidence="11 12">
    <name type="scientific">Pararhizobium mangrovi</name>
    <dbReference type="NCBI Taxonomy" id="2590452"/>
    <lineage>
        <taxon>Bacteria</taxon>
        <taxon>Pseudomonadati</taxon>
        <taxon>Pseudomonadota</taxon>
        <taxon>Alphaproteobacteria</taxon>
        <taxon>Hyphomicrobiales</taxon>
        <taxon>Rhizobiaceae</taxon>
        <taxon>Rhizobium/Agrobacterium group</taxon>
        <taxon>Pararhizobium</taxon>
    </lineage>
</organism>
<sequence>MRSSSSMAWSKRLDRATLALAWLAALGLLFLVAMIAFGVLLRYVFAIPILGANEIVELAAVVVVMAALPYCTAERAHVGVDVFDPMLGRWGRLAGDVLSRLLSGFVLGVLVWRAVLKAIDAWRWGDATNMLSMPIWPFYAVLAAGAALCVVVFAMQIVIAVAAGEAA</sequence>
<dbReference type="OrthoDB" id="6183232at2"/>
<dbReference type="EMBL" id="VHLH01000027">
    <property type="protein sequence ID" value="TPW26704.1"/>
    <property type="molecule type" value="Genomic_DNA"/>
</dbReference>
<dbReference type="PANTHER" id="PTHR35011:SF10">
    <property type="entry name" value="TRAP TRANSPORTER SMALL PERMEASE PROTEIN"/>
    <property type="match status" value="1"/>
</dbReference>
<comment type="similarity">
    <text evidence="8 9">Belongs to the TRAP transporter small permease family.</text>
</comment>
<comment type="subcellular location">
    <subcellularLocation>
        <location evidence="1 9">Cell inner membrane</location>
        <topology evidence="1 9">Multi-pass membrane protein</topology>
    </subcellularLocation>
</comment>
<reference evidence="11 12" key="1">
    <citation type="submission" date="2019-06" db="EMBL/GenBank/DDBJ databases">
        <authorList>
            <person name="Li M."/>
        </authorList>
    </citation>
    <scope>NUCLEOTIDE SEQUENCE [LARGE SCALE GENOMIC DNA]</scope>
    <source>
        <strain evidence="11 12">BGMRC6574</strain>
    </source>
</reference>
<dbReference type="InterPro" id="IPR055348">
    <property type="entry name" value="DctQ"/>
</dbReference>
<feature type="transmembrane region" description="Helical" evidence="9">
    <location>
        <begin position="135"/>
        <end position="163"/>
    </location>
</feature>
<comment type="subunit">
    <text evidence="9">The complex comprises the extracytoplasmic solute receptor protein and the two transmembrane proteins.</text>
</comment>
<dbReference type="RefSeq" id="WP_141167683.1">
    <property type="nucleotide sequence ID" value="NZ_VHLH01000027.1"/>
</dbReference>
<keyword evidence="3" id="KW-1003">Cell membrane</keyword>
<accession>A0A506U155</accession>